<evidence type="ECO:0000313" key="3">
    <source>
        <dbReference type="Proteomes" id="UP000290289"/>
    </source>
</evidence>
<dbReference type="GO" id="GO:0004523">
    <property type="term" value="F:RNA-DNA hybrid ribonuclease activity"/>
    <property type="evidence" value="ECO:0007669"/>
    <property type="project" value="InterPro"/>
</dbReference>
<dbReference type="AlphaFoldDB" id="A0A498ITV1"/>
<evidence type="ECO:0000313" key="2">
    <source>
        <dbReference type="EMBL" id="RXH84773.1"/>
    </source>
</evidence>
<keyword evidence="3" id="KW-1185">Reference proteome</keyword>
<gene>
    <name evidence="2" type="ORF">DVH24_040121</name>
</gene>
<dbReference type="Pfam" id="PF13456">
    <property type="entry name" value="RVT_3"/>
    <property type="match status" value="1"/>
</dbReference>
<sequence length="77" mass="8709">MLMQVGIQVLEAIAVLEGCMLAKQQGINDVVIECDSKETIFYLQSSIENGSWEAHPTLQKIMNSAEFFNLHRWYCGS</sequence>
<feature type="domain" description="RNase H type-1" evidence="1">
    <location>
        <begin position="8"/>
        <end position="66"/>
    </location>
</feature>
<evidence type="ECO:0000259" key="1">
    <source>
        <dbReference type="Pfam" id="PF13456"/>
    </source>
</evidence>
<dbReference type="Proteomes" id="UP000290289">
    <property type="component" value="Chromosome 11"/>
</dbReference>
<accession>A0A498ITV1</accession>
<proteinExistence type="predicted"/>
<dbReference type="InterPro" id="IPR036397">
    <property type="entry name" value="RNaseH_sf"/>
</dbReference>
<organism evidence="2 3">
    <name type="scientific">Malus domestica</name>
    <name type="common">Apple</name>
    <name type="synonym">Pyrus malus</name>
    <dbReference type="NCBI Taxonomy" id="3750"/>
    <lineage>
        <taxon>Eukaryota</taxon>
        <taxon>Viridiplantae</taxon>
        <taxon>Streptophyta</taxon>
        <taxon>Embryophyta</taxon>
        <taxon>Tracheophyta</taxon>
        <taxon>Spermatophyta</taxon>
        <taxon>Magnoliopsida</taxon>
        <taxon>eudicotyledons</taxon>
        <taxon>Gunneridae</taxon>
        <taxon>Pentapetalae</taxon>
        <taxon>rosids</taxon>
        <taxon>fabids</taxon>
        <taxon>Rosales</taxon>
        <taxon>Rosaceae</taxon>
        <taxon>Amygdaloideae</taxon>
        <taxon>Maleae</taxon>
        <taxon>Malus</taxon>
    </lineage>
</organism>
<dbReference type="GO" id="GO:0003676">
    <property type="term" value="F:nucleic acid binding"/>
    <property type="evidence" value="ECO:0007669"/>
    <property type="project" value="InterPro"/>
</dbReference>
<dbReference type="EMBL" id="RDQH01000337">
    <property type="protein sequence ID" value="RXH84773.1"/>
    <property type="molecule type" value="Genomic_DNA"/>
</dbReference>
<dbReference type="InterPro" id="IPR002156">
    <property type="entry name" value="RNaseH_domain"/>
</dbReference>
<comment type="caution">
    <text evidence="2">The sequence shown here is derived from an EMBL/GenBank/DDBJ whole genome shotgun (WGS) entry which is preliminary data.</text>
</comment>
<name>A0A498ITV1_MALDO</name>
<protein>
    <recommendedName>
        <fullName evidence="1">RNase H type-1 domain-containing protein</fullName>
    </recommendedName>
</protein>
<dbReference type="Gene3D" id="3.30.420.10">
    <property type="entry name" value="Ribonuclease H-like superfamily/Ribonuclease H"/>
    <property type="match status" value="1"/>
</dbReference>
<reference evidence="2 3" key="1">
    <citation type="submission" date="2018-10" db="EMBL/GenBank/DDBJ databases">
        <title>A high-quality apple genome assembly.</title>
        <authorList>
            <person name="Hu J."/>
        </authorList>
    </citation>
    <scope>NUCLEOTIDE SEQUENCE [LARGE SCALE GENOMIC DNA]</scope>
    <source>
        <strain evidence="3">cv. HFTH1</strain>
        <tissue evidence="2">Young leaf</tissue>
    </source>
</reference>